<dbReference type="AlphaFoldDB" id="A0AAU7F7F0"/>
<sequence length="209" mass="23329">MKGLNVNEHQTNLEQLELLQLVITGAGPLSLGAEIRTFPKQAKKCMDNHLYLAACLCFITGVESGLRYLLNDFDDDGTIAKLSKGNINNFLIRKVGELGVDITVLKLVGNDYFDLHCNDAIEFDKNINDATGKKLNSNDKPVGIVKLRNDLCHGNLEFAHKFHFHDDSSGRSSAKTIEMQSLEAMANLLNNISDAFISEIEKLRRPDYF</sequence>
<dbReference type="EMBL" id="CP157355">
    <property type="protein sequence ID" value="XBL99964.1"/>
    <property type="molecule type" value="Genomic_DNA"/>
</dbReference>
<name>A0AAU7F7F0_9NEIS</name>
<dbReference type="KEGG" id="cmav:ABHF33_12940"/>
<reference evidence="1" key="1">
    <citation type="submission" date="2024-05" db="EMBL/GenBank/DDBJ databases">
        <authorList>
            <person name="Yang L."/>
            <person name="Pan L."/>
        </authorList>
    </citation>
    <scope>NUCLEOTIDE SEQUENCE</scope>
    <source>
        <strain evidence="1">FCG-7</strain>
    </source>
</reference>
<evidence type="ECO:0008006" key="2">
    <source>
        <dbReference type="Google" id="ProtNLM"/>
    </source>
</evidence>
<protein>
    <recommendedName>
        <fullName evidence="2">MAE-28990/MAE-18760-like HEPN domain-containing protein</fullName>
    </recommendedName>
</protein>
<proteinExistence type="predicted"/>
<gene>
    <name evidence="1" type="ORF">ABHF33_12940</name>
</gene>
<organism evidence="1">
    <name type="scientific">Chitinibacter mangrovi</name>
    <dbReference type="NCBI Taxonomy" id="3153927"/>
    <lineage>
        <taxon>Bacteria</taxon>
        <taxon>Pseudomonadati</taxon>
        <taxon>Pseudomonadota</taxon>
        <taxon>Betaproteobacteria</taxon>
        <taxon>Neisseriales</taxon>
        <taxon>Chitinibacteraceae</taxon>
        <taxon>Chitinibacter</taxon>
    </lineage>
</organism>
<evidence type="ECO:0000313" key="1">
    <source>
        <dbReference type="EMBL" id="XBL99964.1"/>
    </source>
</evidence>
<accession>A0AAU7F7F0</accession>
<dbReference type="RefSeq" id="WP_348944338.1">
    <property type="nucleotide sequence ID" value="NZ_CP157355.1"/>
</dbReference>